<protein>
    <submittedName>
        <fullName evidence="1">Uncharacterized protein</fullName>
    </submittedName>
</protein>
<comment type="caution">
    <text evidence="1">The sequence shown here is derived from an EMBL/GenBank/DDBJ whole genome shotgun (WGS) entry which is preliminary data.</text>
</comment>
<reference evidence="1 2" key="1">
    <citation type="journal article" date="2022" name="bioRxiv">
        <title>The genome of the oomycete Peronosclerospora sorghi, a cosmopolitan pathogen of maize and sorghum, is inflated with dispersed pseudogenes.</title>
        <authorList>
            <person name="Fletcher K."/>
            <person name="Martin F."/>
            <person name="Isakeit T."/>
            <person name="Cavanaugh K."/>
            <person name="Magill C."/>
            <person name="Michelmore R."/>
        </authorList>
    </citation>
    <scope>NUCLEOTIDE SEQUENCE [LARGE SCALE GENOMIC DNA]</scope>
    <source>
        <strain evidence="1">P6</strain>
    </source>
</reference>
<sequence length="129" mass="14235">MKVEAGFASLVLVAVAAALAGVVVERRRQHVLKACGCGDGECCNSVRPSERRYQLPRAHVEHWDSRNGNCDPSWSELAPGNGANIDGKKARSSFGTLILLRHGQSVWNRKPDRPMDLWRYAGSIDIPLR</sequence>
<organism evidence="1 2">
    <name type="scientific">Peronosclerospora sorghi</name>
    <dbReference type="NCBI Taxonomy" id="230839"/>
    <lineage>
        <taxon>Eukaryota</taxon>
        <taxon>Sar</taxon>
        <taxon>Stramenopiles</taxon>
        <taxon>Oomycota</taxon>
        <taxon>Peronosporomycetes</taxon>
        <taxon>Peronosporales</taxon>
        <taxon>Peronosporaceae</taxon>
        <taxon>Peronosclerospora</taxon>
    </lineage>
</organism>
<name>A0ACC0W1L8_9STRA</name>
<dbReference type="Proteomes" id="UP001163321">
    <property type="component" value="Chromosome 5"/>
</dbReference>
<gene>
    <name evidence="1" type="ORF">PsorP6_009321</name>
</gene>
<keyword evidence="2" id="KW-1185">Reference proteome</keyword>
<dbReference type="EMBL" id="CM047584">
    <property type="protein sequence ID" value="KAI9911616.1"/>
    <property type="molecule type" value="Genomic_DNA"/>
</dbReference>
<evidence type="ECO:0000313" key="1">
    <source>
        <dbReference type="EMBL" id="KAI9911616.1"/>
    </source>
</evidence>
<accession>A0ACC0W1L8</accession>
<evidence type="ECO:0000313" key="2">
    <source>
        <dbReference type="Proteomes" id="UP001163321"/>
    </source>
</evidence>
<proteinExistence type="predicted"/>